<dbReference type="SUPFAM" id="SSF48452">
    <property type="entry name" value="TPR-like"/>
    <property type="match status" value="1"/>
</dbReference>
<dbReference type="InterPro" id="IPR011006">
    <property type="entry name" value="CheY-like_superfamily"/>
</dbReference>
<accession>A0A7J0BLB4</accession>
<dbReference type="Gene3D" id="3.40.50.2300">
    <property type="match status" value="1"/>
</dbReference>
<keyword evidence="2" id="KW-0802">TPR repeat</keyword>
<dbReference type="Pfam" id="PF00072">
    <property type="entry name" value="Response_reg"/>
    <property type="match status" value="1"/>
</dbReference>
<evidence type="ECO:0000313" key="4">
    <source>
        <dbReference type="EMBL" id="GFM34439.1"/>
    </source>
</evidence>
<dbReference type="Gene3D" id="1.25.40.10">
    <property type="entry name" value="Tetratricopeptide repeat domain"/>
    <property type="match status" value="2"/>
</dbReference>
<dbReference type="InterPro" id="IPR011990">
    <property type="entry name" value="TPR-like_helical_dom_sf"/>
</dbReference>
<sequence>MDGKLTPPISPDGRHNSEALTMRNKTQSPFASALVVADNEGVAAIDRTALHGLGIRHVRVVSSGELAAKLLAKQATAGITFKNDLPPFDIVICNATLEDMRGTEFLGIIRKHPRLAALPVVLASANATRTDVLDGVRAGCSGFLLRPYTTTAFEEQLQLAAKALPGTYLSGKMQQGQQAIDTNDFDKALDQLHTVVEIARPRAQVLYESGMDLLAVGDYDGAIGAFNKAVRLNVLYAEAYVGLSRAWRGKGDVKQSQKYMRMAAEAYARLEQFAESRAVFQQLVKERPDMSNPLTGTATFLLKQGNYTAAARAFAEGHRVDPESDLTTQISRACHFTDKPEATAKALCLALEREGEKDLAERVFRRILTEPTPRGDAAPNSMLARFPRLNELVSVARYTFRLYRDAKLADDVA</sequence>
<feature type="repeat" description="TPR" evidence="2">
    <location>
        <begin position="203"/>
        <end position="236"/>
    </location>
</feature>
<dbReference type="SMART" id="SM00448">
    <property type="entry name" value="REC"/>
    <property type="match status" value="1"/>
</dbReference>
<dbReference type="InterPro" id="IPR001789">
    <property type="entry name" value="Sig_transdc_resp-reg_receiver"/>
</dbReference>
<gene>
    <name evidence="4" type="ORF">DSM101010T_28040</name>
</gene>
<evidence type="ECO:0000256" key="1">
    <source>
        <dbReference type="PROSITE-ProRule" id="PRU00169"/>
    </source>
</evidence>
<dbReference type="Pfam" id="PF13432">
    <property type="entry name" value="TPR_16"/>
    <property type="match status" value="2"/>
</dbReference>
<comment type="caution">
    <text evidence="1">Lacks conserved residue(s) required for the propagation of feature annotation.</text>
</comment>
<comment type="caution">
    <text evidence="4">The sequence shown here is derived from an EMBL/GenBank/DDBJ whole genome shotgun (WGS) entry which is preliminary data.</text>
</comment>
<dbReference type="CDD" id="cd00156">
    <property type="entry name" value="REC"/>
    <property type="match status" value="1"/>
</dbReference>
<dbReference type="GO" id="GO:0000160">
    <property type="term" value="P:phosphorelay signal transduction system"/>
    <property type="evidence" value="ECO:0007669"/>
    <property type="project" value="InterPro"/>
</dbReference>
<dbReference type="AlphaFoldDB" id="A0A7J0BLB4"/>
<dbReference type="PROSITE" id="PS50005">
    <property type="entry name" value="TPR"/>
    <property type="match status" value="1"/>
</dbReference>
<dbReference type="EMBL" id="BLVO01000013">
    <property type="protein sequence ID" value="GFM34439.1"/>
    <property type="molecule type" value="Genomic_DNA"/>
</dbReference>
<feature type="domain" description="Response regulatory" evidence="3">
    <location>
        <begin position="32"/>
        <end position="161"/>
    </location>
</feature>
<reference evidence="4 5" key="1">
    <citation type="submission" date="2020-05" db="EMBL/GenBank/DDBJ databases">
        <title>Draft genome sequence of Desulfovibrio sp. strain HN2T.</title>
        <authorList>
            <person name="Ueno A."/>
            <person name="Tamazawa S."/>
            <person name="Tamamura S."/>
            <person name="Murakami T."/>
            <person name="Kiyama T."/>
            <person name="Inomata H."/>
            <person name="Amano Y."/>
            <person name="Miyakawa K."/>
            <person name="Tamaki H."/>
            <person name="Naganuma T."/>
            <person name="Kaneko K."/>
        </authorList>
    </citation>
    <scope>NUCLEOTIDE SEQUENCE [LARGE SCALE GENOMIC DNA]</scope>
    <source>
        <strain evidence="4 5">HN2</strain>
    </source>
</reference>
<dbReference type="Proteomes" id="UP000503840">
    <property type="component" value="Unassembled WGS sequence"/>
</dbReference>
<dbReference type="PROSITE" id="PS50110">
    <property type="entry name" value="RESPONSE_REGULATORY"/>
    <property type="match status" value="1"/>
</dbReference>
<organism evidence="4 5">
    <name type="scientific">Desulfovibrio subterraneus</name>
    <dbReference type="NCBI Taxonomy" id="2718620"/>
    <lineage>
        <taxon>Bacteria</taxon>
        <taxon>Pseudomonadati</taxon>
        <taxon>Thermodesulfobacteriota</taxon>
        <taxon>Desulfovibrionia</taxon>
        <taxon>Desulfovibrionales</taxon>
        <taxon>Desulfovibrionaceae</taxon>
        <taxon>Desulfovibrio</taxon>
    </lineage>
</organism>
<name>A0A7J0BLB4_9BACT</name>
<keyword evidence="5" id="KW-1185">Reference proteome</keyword>
<evidence type="ECO:0000313" key="5">
    <source>
        <dbReference type="Proteomes" id="UP000503840"/>
    </source>
</evidence>
<dbReference type="InterPro" id="IPR019734">
    <property type="entry name" value="TPR_rpt"/>
</dbReference>
<evidence type="ECO:0000256" key="2">
    <source>
        <dbReference type="PROSITE-ProRule" id="PRU00339"/>
    </source>
</evidence>
<proteinExistence type="predicted"/>
<dbReference type="SUPFAM" id="SSF52172">
    <property type="entry name" value="CheY-like"/>
    <property type="match status" value="1"/>
</dbReference>
<protein>
    <submittedName>
        <fullName evidence="4">Response regulator</fullName>
    </submittedName>
</protein>
<evidence type="ECO:0000259" key="3">
    <source>
        <dbReference type="PROSITE" id="PS50110"/>
    </source>
</evidence>